<dbReference type="AlphaFoldDB" id="A0A1F6VK21"/>
<dbReference type="Proteomes" id="UP000179076">
    <property type="component" value="Unassembled WGS sequence"/>
</dbReference>
<evidence type="ECO:0000259" key="1">
    <source>
        <dbReference type="Pfam" id="PF00990"/>
    </source>
</evidence>
<sequence>MHQDDHIAGGSIMEPLLTMLQTLRTTPGGAELLARIESGHEVRGTLMALIEKAFLTFTRNTVDRYARTTGTDRISRLKVRLIEQRLAKLIKLHPETRSVPDLSDPAALTQHLVAQLWAAGAGNAKTPQPGSSNAAPAPDRMAPLKPLQQTLATELDRAVRANLESIAALGSIDLTLKSAEPGELESWREILRDTAREVIDDYRKLGDNLRQVQQCANEIGRQIEAPAGIPSANDITVNRPDLLRRIEAEIRRTQRYQQPLTLALLGPDQLENIRVLIGPHAANEVLRRYLESVTSCARAYDTVSGCNPQKLLWLLPGADADQGVIALRKAQERLMSSHYHYAGRLRPLPTFSAGVVGYAAGEKPTHFLARAEAVAAHARRIGANHIESDLRRVAPAPEKIKPS</sequence>
<dbReference type="Gene3D" id="3.30.70.270">
    <property type="match status" value="1"/>
</dbReference>
<proteinExistence type="predicted"/>
<comment type="caution">
    <text evidence="2">The sequence shown here is derived from an EMBL/GenBank/DDBJ whole genome shotgun (WGS) entry which is preliminary data.</text>
</comment>
<organism evidence="2 3">
    <name type="scientific">Candidatus Muproteobacteria bacterium RBG_16_60_9</name>
    <dbReference type="NCBI Taxonomy" id="1817755"/>
    <lineage>
        <taxon>Bacteria</taxon>
        <taxon>Pseudomonadati</taxon>
        <taxon>Pseudomonadota</taxon>
        <taxon>Candidatus Muproteobacteria</taxon>
    </lineage>
</organism>
<dbReference type="SUPFAM" id="SSF55073">
    <property type="entry name" value="Nucleotide cyclase"/>
    <property type="match status" value="1"/>
</dbReference>
<reference evidence="2 3" key="1">
    <citation type="journal article" date="2016" name="Nat. Commun.">
        <title>Thousands of microbial genomes shed light on interconnected biogeochemical processes in an aquifer system.</title>
        <authorList>
            <person name="Anantharaman K."/>
            <person name="Brown C.T."/>
            <person name="Hug L.A."/>
            <person name="Sharon I."/>
            <person name="Castelle C.J."/>
            <person name="Probst A.J."/>
            <person name="Thomas B.C."/>
            <person name="Singh A."/>
            <person name="Wilkins M.J."/>
            <person name="Karaoz U."/>
            <person name="Brodie E.L."/>
            <person name="Williams K.H."/>
            <person name="Hubbard S.S."/>
            <person name="Banfield J.F."/>
        </authorList>
    </citation>
    <scope>NUCLEOTIDE SEQUENCE [LARGE SCALE GENOMIC DNA]</scope>
</reference>
<protein>
    <recommendedName>
        <fullName evidence="1">GGDEF domain-containing protein</fullName>
    </recommendedName>
</protein>
<accession>A0A1F6VK21</accession>
<dbReference type="EMBL" id="MFSP01000011">
    <property type="protein sequence ID" value="OGI69918.1"/>
    <property type="molecule type" value="Genomic_DNA"/>
</dbReference>
<gene>
    <name evidence="2" type="ORF">A2W18_14315</name>
</gene>
<dbReference type="Pfam" id="PF00990">
    <property type="entry name" value="GGDEF"/>
    <property type="match status" value="1"/>
</dbReference>
<feature type="domain" description="GGDEF" evidence="1">
    <location>
        <begin position="238"/>
        <end position="384"/>
    </location>
</feature>
<dbReference type="InterPro" id="IPR043128">
    <property type="entry name" value="Rev_trsase/Diguanyl_cyclase"/>
</dbReference>
<dbReference type="InterPro" id="IPR029787">
    <property type="entry name" value="Nucleotide_cyclase"/>
</dbReference>
<evidence type="ECO:0000313" key="3">
    <source>
        <dbReference type="Proteomes" id="UP000179076"/>
    </source>
</evidence>
<evidence type="ECO:0000313" key="2">
    <source>
        <dbReference type="EMBL" id="OGI69918.1"/>
    </source>
</evidence>
<name>A0A1F6VK21_9PROT</name>
<dbReference type="InterPro" id="IPR000160">
    <property type="entry name" value="GGDEF_dom"/>
</dbReference>